<dbReference type="OMA" id="TCRSDEN"/>
<gene>
    <name evidence="2" type="ORF">RCOM_0903250</name>
</gene>
<dbReference type="AlphaFoldDB" id="B9RXE8"/>
<feature type="compositionally biased region" description="Polar residues" evidence="1">
    <location>
        <begin position="8"/>
        <end position="18"/>
    </location>
</feature>
<protein>
    <submittedName>
        <fullName evidence="2">Uncharacterized protein</fullName>
    </submittedName>
</protein>
<evidence type="ECO:0000313" key="3">
    <source>
        <dbReference type="Proteomes" id="UP000008311"/>
    </source>
</evidence>
<feature type="region of interest" description="Disordered" evidence="1">
    <location>
        <begin position="1"/>
        <end position="48"/>
    </location>
</feature>
<evidence type="ECO:0000313" key="2">
    <source>
        <dbReference type="EMBL" id="EEF43804.1"/>
    </source>
</evidence>
<dbReference type="KEGG" id="rcu:8277965"/>
<organism evidence="2 3">
    <name type="scientific">Ricinus communis</name>
    <name type="common">Castor bean</name>
    <dbReference type="NCBI Taxonomy" id="3988"/>
    <lineage>
        <taxon>Eukaryota</taxon>
        <taxon>Viridiplantae</taxon>
        <taxon>Streptophyta</taxon>
        <taxon>Embryophyta</taxon>
        <taxon>Tracheophyta</taxon>
        <taxon>Spermatophyta</taxon>
        <taxon>Magnoliopsida</taxon>
        <taxon>eudicotyledons</taxon>
        <taxon>Gunneridae</taxon>
        <taxon>Pentapetalae</taxon>
        <taxon>rosids</taxon>
        <taxon>fabids</taxon>
        <taxon>Malpighiales</taxon>
        <taxon>Euphorbiaceae</taxon>
        <taxon>Acalyphoideae</taxon>
        <taxon>Acalypheae</taxon>
        <taxon>Ricinus</taxon>
    </lineage>
</organism>
<feature type="compositionally biased region" description="Polar residues" evidence="1">
    <location>
        <begin position="232"/>
        <end position="245"/>
    </location>
</feature>
<dbReference type="PANTHER" id="PTHR35132:SF1">
    <property type="entry name" value="SERINE_ARGININE REPETITIVE MATRIX-LIKE PROTEIN"/>
    <property type="match status" value="1"/>
</dbReference>
<accession>B9RXE8</accession>
<feature type="compositionally biased region" description="Polar residues" evidence="1">
    <location>
        <begin position="186"/>
        <end position="201"/>
    </location>
</feature>
<dbReference type="eggNOG" id="ENOG502QQ0Z">
    <property type="taxonomic scope" value="Eukaryota"/>
</dbReference>
<dbReference type="EMBL" id="EQ973828">
    <property type="protein sequence ID" value="EEF43804.1"/>
    <property type="molecule type" value="Genomic_DNA"/>
</dbReference>
<dbReference type="OrthoDB" id="1933735at2759"/>
<sequence length="358" mass="38725">MDSPRKIASSQEPLSPCTSSGRRRSSDSNSPEFEFWRVPNPSFPEPNILSADELFVDGVLLPLHLLHLHNHNHDPGPQPDPEPPNSQSEKPGPQISHKSIAAESVGTPLTASKRWKDIFKKGENKATSSKNQRDKDNDREKKKEKKNQSGATSSSAELNINIWPFSRSRSAGNSGARPTMFPGTTRKVSSAPCSRSNSAGESKSRKWPSSPGRAHLGRSSPVWQARRGSGGSRTKTSNTEAPVSRSSEKMASKKKVSVSGGEHRRNKTTIGDNSKRKVVNLNVPMCMAYRQHLSCRSDENSATGISNTTSTSITITATAIAEATIVDSSNSISSTASNLATGGGNLFNLRSLFTKKVY</sequence>
<feature type="region of interest" description="Disordered" evidence="1">
    <location>
        <begin position="70"/>
        <end position="270"/>
    </location>
</feature>
<keyword evidence="3" id="KW-1185">Reference proteome</keyword>
<proteinExistence type="predicted"/>
<reference evidence="3" key="1">
    <citation type="journal article" date="2010" name="Nat. Biotechnol.">
        <title>Draft genome sequence of the oilseed species Ricinus communis.</title>
        <authorList>
            <person name="Chan A.P."/>
            <person name="Crabtree J."/>
            <person name="Zhao Q."/>
            <person name="Lorenzi H."/>
            <person name="Orvis J."/>
            <person name="Puiu D."/>
            <person name="Melake-Berhan A."/>
            <person name="Jones K.M."/>
            <person name="Redman J."/>
            <person name="Chen G."/>
            <person name="Cahoon E.B."/>
            <person name="Gedil M."/>
            <person name="Stanke M."/>
            <person name="Haas B.J."/>
            <person name="Wortman J.R."/>
            <person name="Fraser-Liggett C.M."/>
            <person name="Ravel J."/>
            <person name="Rabinowicz P.D."/>
        </authorList>
    </citation>
    <scope>NUCLEOTIDE SEQUENCE [LARGE SCALE GENOMIC DNA]</scope>
    <source>
        <strain evidence="3">cv. Hale</strain>
    </source>
</reference>
<dbReference type="STRING" id="3988.B9RXE8"/>
<dbReference type="PANTHER" id="PTHR35132">
    <property type="entry name" value="SERINE/ARGININE REPETITIVE MATRIX-LIKE PROTEIN"/>
    <property type="match status" value="1"/>
</dbReference>
<feature type="compositionally biased region" description="Basic and acidic residues" evidence="1">
    <location>
        <begin position="131"/>
        <end position="141"/>
    </location>
</feature>
<dbReference type="FunCoup" id="B9RXE8">
    <property type="interactions" value="410"/>
</dbReference>
<dbReference type="Proteomes" id="UP000008311">
    <property type="component" value="Unassembled WGS sequence"/>
</dbReference>
<feature type="compositionally biased region" description="Low complexity" evidence="1">
    <location>
        <begin position="166"/>
        <end position="177"/>
    </location>
</feature>
<dbReference type="InParanoid" id="B9RXE8"/>
<evidence type="ECO:0000256" key="1">
    <source>
        <dbReference type="SAM" id="MobiDB-lite"/>
    </source>
</evidence>
<name>B9RXE8_RICCO</name>
<feature type="compositionally biased region" description="Basic and acidic residues" evidence="1">
    <location>
        <begin position="114"/>
        <end position="124"/>
    </location>
</feature>
<feature type="compositionally biased region" description="Polar residues" evidence="1">
    <location>
        <begin position="149"/>
        <end position="158"/>
    </location>
</feature>